<evidence type="ECO:0000313" key="3">
    <source>
        <dbReference type="Proteomes" id="UP000593571"/>
    </source>
</evidence>
<dbReference type="EMBL" id="JACASE010000001">
    <property type="protein sequence ID" value="KAF6505831.1"/>
    <property type="molecule type" value="Genomic_DNA"/>
</dbReference>
<comment type="caution">
    <text evidence="2">The sequence shown here is derived from an EMBL/GenBank/DDBJ whole genome shotgun (WGS) entry which is preliminary data.</text>
</comment>
<name>A0A7J8KAL9_ROUAE</name>
<evidence type="ECO:0000313" key="2">
    <source>
        <dbReference type="EMBL" id="KAF6505831.1"/>
    </source>
</evidence>
<evidence type="ECO:0000256" key="1">
    <source>
        <dbReference type="SAM" id="MobiDB-lite"/>
    </source>
</evidence>
<dbReference type="Proteomes" id="UP000593571">
    <property type="component" value="Unassembled WGS sequence"/>
</dbReference>
<feature type="region of interest" description="Disordered" evidence="1">
    <location>
        <begin position="110"/>
        <end position="131"/>
    </location>
</feature>
<reference evidence="2 3" key="1">
    <citation type="journal article" date="2020" name="Nature">
        <title>Six reference-quality genomes reveal evolution of bat adaptations.</title>
        <authorList>
            <person name="Jebb D."/>
            <person name="Huang Z."/>
            <person name="Pippel M."/>
            <person name="Hughes G.M."/>
            <person name="Lavrichenko K."/>
            <person name="Devanna P."/>
            <person name="Winkler S."/>
            <person name="Jermiin L.S."/>
            <person name="Skirmuntt E.C."/>
            <person name="Katzourakis A."/>
            <person name="Burkitt-Gray L."/>
            <person name="Ray D.A."/>
            <person name="Sullivan K.A.M."/>
            <person name="Roscito J.G."/>
            <person name="Kirilenko B.M."/>
            <person name="Davalos L.M."/>
            <person name="Corthals A.P."/>
            <person name="Power M.L."/>
            <person name="Jones G."/>
            <person name="Ransome R.D."/>
            <person name="Dechmann D.K.N."/>
            <person name="Locatelli A.G."/>
            <person name="Puechmaille S.J."/>
            <person name="Fedrigo O."/>
            <person name="Jarvis E.D."/>
            <person name="Hiller M."/>
            <person name="Vernes S.C."/>
            <person name="Myers E.W."/>
            <person name="Teeling E.C."/>
        </authorList>
    </citation>
    <scope>NUCLEOTIDE SEQUENCE [LARGE SCALE GENOMIC DNA]</scope>
    <source>
        <strain evidence="2">MRouAeg1</strain>
        <tissue evidence="2">Muscle</tissue>
    </source>
</reference>
<sequence length="131" mass="13500">MSWLQRSPKRSKGSQPHTGLPSPGFQCQEEKAPVEIVAEWDRAAGVPGISLKGPCVDLLSDDSLALSSDTRAAAQRAHTGGTELSGFRAKAGGAACSQTEVLAEATVPLLGPLPTQPADTSATMSELHPPG</sequence>
<protein>
    <submittedName>
        <fullName evidence="2">Uncharacterized protein</fullName>
    </submittedName>
</protein>
<keyword evidence="3" id="KW-1185">Reference proteome</keyword>
<gene>
    <name evidence="2" type="ORF">HJG63_007724</name>
</gene>
<accession>A0A7J8KAL9</accession>
<feature type="region of interest" description="Disordered" evidence="1">
    <location>
        <begin position="1"/>
        <end position="28"/>
    </location>
</feature>
<organism evidence="2 3">
    <name type="scientific">Rousettus aegyptiacus</name>
    <name type="common">Egyptian fruit bat</name>
    <name type="synonym">Pteropus aegyptiacus</name>
    <dbReference type="NCBI Taxonomy" id="9407"/>
    <lineage>
        <taxon>Eukaryota</taxon>
        <taxon>Metazoa</taxon>
        <taxon>Chordata</taxon>
        <taxon>Craniata</taxon>
        <taxon>Vertebrata</taxon>
        <taxon>Euteleostomi</taxon>
        <taxon>Mammalia</taxon>
        <taxon>Eutheria</taxon>
        <taxon>Laurasiatheria</taxon>
        <taxon>Chiroptera</taxon>
        <taxon>Yinpterochiroptera</taxon>
        <taxon>Pteropodoidea</taxon>
        <taxon>Pteropodidae</taxon>
        <taxon>Rousettinae</taxon>
        <taxon>Rousettus</taxon>
    </lineage>
</organism>
<proteinExistence type="predicted"/>
<dbReference type="AlphaFoldDB" id="A0A7J8KAL9"/>